<feature type="region of interest" description="Disordered" evidence="1">
    <location>
        <begin position="134"/>
        <end position="353"/>
    </location>
</feature>
<dbReference type="Gene3D" id="3.30.70.330">
    <property type="match status" value="1"/>
</dbReference>
<dbReference type="EMBL" id="KV442103">
    <property type="protein sequence ID" value="OAQ24017.1"/>
    <property type="molecule type" value="Genomic_DNA"/>
</dbReference>
<dbReference type="Pfam" id="PF02037">
    <property type="entry name" value="SAP"/>
    <property type="match status" value="1"/>
</dbReference>
<sequence>MIDPNSLKVTELKAELTARGLSTKGVKKDLVTRLEEALANDGTTTGSATEPDVPHKDTDMDISANNNDDNASSSEHDTPTSTQEEAKEIAQIAPPVAEPLSAPAEADIVMAPAPVPVPASSTKPLSSIEGIQASTAATITPDPALGTSTLSQEGLIDTTMSNTPPAEESIESKKRSLETDDNTGASSSGSSNGESSSRVKETPAKKQKAIAINRDGNEQIIAAAKETLEADARRRSAAPSPSPAPPAHPGRTLSSSTIATVAEVTTPPAAAIDSDAADSPATGSPSGPRSPSEDKKAGGNERRDVRSQFQRSIQLAAQDRKTEATSKSSTASPTTTSASVVLPEPASVKDDPNPTVKRALTITNFVRPLVISQVKRMLSEYGEIETLWLDSIKTHCYVVFKETAEAEKAYNHTNNMVFPQETGKALKPYFISAEAARNSIAAAELAQKSGKKPVIYTGTENVAPAAPAPAERPKAEPKSKTIAVQRDATGVIFKRPQVQVVQPTELFNMTKAKPMLYYKAVKEPPTPASPKETDALAPLVAEAN</sequence>
<dbReference type="Proteomes" id="UP000078512">
    <property type="component" value="Unassembled WGS sequence"/>
</dbReference>
<evidence type="ECO:0000256" key="1">
    <source>
        <dbReference type="SAM" id="MobiDB-lite"/>
    </source>
</evidence>
<feature type="compositionally biased region" description="Polar residues" evidence="1">
    <location>
        <begin position="146"/>
        <end position="164"/>
    </location>
</feature>
<feature type="compositionally biased region" description="Low complexity" evidence="1">
    <location>
        <begin position="257"/>
        <end position="282"/>
    </location>
</feature>
<dbReference type="GO" id="GO:0003676">
    <property type="term" value="F:nucleic acid binding"/>
    <property type="evidence" value="ECO:0007669"/>
    <property type="project" value="InterPro"/>
</dbReference>
<feature type="domain" description="SAP" evidence="2">
    <location>
        <begin position="4"/>
        <end position="38"/>
    </location>
</feature>
<dbReference type="InterPro" id="IPR003034">
    <property type="entry name" value="SAP_dom"/>
</dbReference>
<dbReference type="STRING" id="1314771.A0A197JFR3"/>
<dbReference type="AlphaFoldDB" id="A0A197JFR3"/>
<organism evidence="3 4">
    <name type="scientific">Linnemannia elongata AG-77</name>
    <dbReference type="NCBI Taxonomy" id="1314771"/>
    <lineage>
        <taxon>Eukaryota</taxon>
        <taxon>Fungi</taxon>
        <taxon>Fungi incertae sedis</taxon>
        <taxon>Mucoromycota</taxon>
        <taxon>Mortierellomycotina</taxon>
        <taxon>Mortierellomycetes</taxon>
        <taxon>Mortierellales</taxon>
        <taxon>Mortierellaceae</taxon>
        <taxon>Linnemannia</taxon>
    </lineage>
</organism>
<keyword evidence="4" id="KW-1185">Reference proteome</keyword>
<dbReference type="PANTHER" id="PTHR47031">
    <property type="entry name" value="SAP DNA-BINDING DOMAIN-CONTAINING PROTEIN"/>
    <property type="match status" value="1"/>
</dbReference>
<feature type="compositionally biased region" description="Low complexity" evidence="1">
    <location>
        <begin position="325"/>
        <end position="339"/>
    </location>
</feature>
<dbReference type="InterPro" id="IPR036361">
    <property type="entry name" value="SAP_dom_sf"/>
</dbReference>
<feature type="compositionally biased region" description="Basic and acidic residues" evidence="1">
    <location>
        <begin position="74"/>
        <end position="88"/>
    </location>
</feature>
<feature type="compositionally biased region" description="Low complexity" evidence="1">
    <location>
        <begin position="184"/>
        <end position="196"/>
    </location>
</feature>
<dbReference type="InterPro" id="IPR012677">
    <property type="entry name" value="Nucleotide-bd_a/b_plait_sf"/>
</dbReference>
<protein>
    <recommendedName>
        <fullName evidence="2">SAP domain-containing protein</fullName>
    </recommendedName>
</protein>
<dbReference type="OrthoDB" id="5348404at2759"/>
<feature type="region of interest" description="Disordered" evidence="1">
    <location>
        <begin position="37"/>
        <end position="103"/>
    </location>
</feature>
<feature type="compositionally biased region" description="Basic and acidic residues" evidence="1">
    <location>
        <begin position="291"/>
        <end position="306"/>
    </location>
</feature>
<dbReference type="InterPro" id="IPR034257">
    <property type="entry name" value="Acinus_RRM"/>
</dbReference>
<reference evidence="3 4" key="1">
    <citation type="submission" date="2016-05" db="EMBL/GenBank/DDBJ databases">
        <title>Genome sequencing reveals origins of a unique bacterial endosymbiosis in the earliest lineages of terrestrial Fungi.</title>
        <authorList>
            <consortium name="DOE Joint Genome Institute"/>
            <person name="Uehling J."/>
            <person name="Gryganskyi A."/>
            <person name="Hameed K."/>
            <person name="Tschaplinski T."/>
            <person name="Misztal P."/>
            <person name="Wu S."/>
            <person name="Desiro A."/>
            <person name="Vande Pol N."/>
            <person name="Du Z.-Y."/>
            <person name="Zienkiewicz A."/>
            <person name="Zienkiewicz K."/>
            <person name="Morin E."/>
            <person name="Tisserant E."/>
            <person name="Splivallo R."/>
            <person name="Hainaut M."/>
            <person name="Henrissat B."/>
            <person name="Ohm R."/>
            <person name="Kuo A."/>
            <person name="Yan J."/>
            <person name="Lipzen A."/>
            <person name="Nolan M."/>
            <person name="Labutti K."/>
            <person name="Barry K."/>
            <person name="Goldstein A."/>
            <person name="Labbe J."/>
            <person name="Schadt C."/>
            <person name="Tuskan G."/>
            <person name="Grigoriev I."/>
            <person name="Martin F."/>
            <person name="Vilgalys R."/>
            <person name="Bonito G."/>
        </authorList>
    </citation>
    <scope>NUCLEOTIDE SEQUENCE [LARGE SCALE GENOMIC DNA]</scope>
    <source>
        <strain evidence="3 4">AG-77</strain>
    </source>
</reference>
<name>A0A197JFR3_9FUNG</name>
<feature type="compositionally biased region" description="Low complexity" evidence="1">
    <location>
        <begin position="63"/>
        <end position="73"/>
    </location>
</feature>
<feature type="region of interest" description="Disordered" evidence="1">
    <location>
        <begin position="523"/>
        <end position="544"/>
    </location>
</feature>
<dbReference type="SUPFAM" id="SSF54928">
    <property type="entry name" value="RNA-binding domain, RBD"/>
    <property type="match status" value="1"/>
</dbReference>
<dbReference type="PANTHER" id="PTHR47031:SF3">
    <property type="entry name" value="SAP DOMAIN-CONTAINING PROTEIN"/>
    <property type="match status" value="1"/>
</dbReference>
<evidence type="ECO:0000313" key="4">
    <source>
        <dbReference type="Proteomes" id="UP000078512"/>
    </source>
</evidence>
<evidence type="ECO:0000313" key="3">
    <source>
        <dbReference type="EMBL" id="OAQ24017.1"/>
    </source>
</evidence>
<dbReference type="Gene3D" id="1.10.720.30">
    <property type="entry name" value="SAP domain"/>
    <property type="match status" value="1"/>
</dbReference>
<dbReference type="SMART" id="SM00513">
    <property type="entry name" value="SAP"/>
    <property type="match status" value="1"/>
</dbReference>
<dbReference type="InterPro" id="IPR035979">
    <property type="entry name" value="RBD_domain_sf"/>
</dbReference>
<accession>A0A197JFR3</accession>
<dbReference type="SUPFAM" id="SSF68906">
    <property type="entry name" value="SAP domain"/>
    <property type="match status" value="1"/>
</dbReference>
<proteinExistence type="predicted"/>
<evidence type="ECO:0000259" key="2">
    <source>
        <dbReference type="PROSITE" id="PS50800"/>
    </source>
</evidence>
<gene>
    <name evidence="3" type="ORF">K457DRAFT_130110</name>
</gene>
<dbReference type="PROSITE" id="PS50800">
    <property type="entry name" value="SAP"/>
    <property type="match status" value="1"/>
</dbReference>
<dbReference type="CDD" id="cd12432">
    <property type="entry name" value="RRM_ACINU"/>
    <property type="match status" value="1"/>
</dbReference>